<organism evidence="8 9">
    <name type="scientific">Tetraodon nigroviridis</name>
    <name type="common">Spotted green pufferfish</name>
    <name type="synonym">Chelonodon nigroviridis</name>
    <dbReference type="NCBI Taxonomy" id="99883"/>
    <lineage>
        <taxon>Eukaryota</taxon>
        <taxon>Metazoa</taxon>
        <taxon>Chordata</taxon>
        <taxon>Craniata</taxon>
        <taxon>Vertebrata</taxon>
        <taxon>Euteleostomi</taxon>
        <taxon>Actinopterygii</taxon>
        <taxon>Neopterygii</taxon>
        <taxon>Teleostei</taxon>
        <taxon>Neoteleostei</taxon>
        <taxon>Acanthomorphata</taxon>
        <taxon>Eupercaria</taxon>
        <taxon>Tetraodontiformes</taxon>
        <taxon>Tetradontoidea</taxon>
        <taxon>Tetraodontidae</taxon>
        <taxon>Tetraodon</taxon>
    </lineage>
</organism>
<evidence type="ECO:0000313" key="9">
    <source>
        <dbReference type="Proteomes" id="UP000007303"/>
    </source>
</evidence>
<reference evidence="8" key="3">
    <citation type="submission" date="2025-09" db="UniProtKB">
        <authorList>
            <consortium name="Ensembl"/>
        </authorList>
    </citation>
    <scope>IDENTIFICATION</scope>
</reference>
<dbReference type="PANTHER" id="PTHR23186">
    <property type="entry name" value="RETINOIC ACID-INDUCED PROTEIN 2"/>
    <property type="match status" value="1"/>
</dbReference>
<feature type="compositionally biased region" description="Basic and acidic residues" evidence="7">
    <location>
        <begin position="111"/>
        <end position="121"/>
    </location>
</feature>
<keyword evidence="9" id="KW-1185">Reference proteome</keyword>
<evidence type="ECO:0000256" key="2">
    <source>
        <dbReference type="ARBA" id="ARBA00022737"/>
    </source>
</evidence>
<dbReference type="GO" id="GO:0048513">
    <property type="term" value="P:animal organ development"/>
    <property type="evidence" value="ECO:0007669"/>
    <property type="project" value="TreeGrafter"/>
</dbReference>
<feature type="compositionally biased region" description="Polar residues" evidence="7">
    <location>
        <begin position="61"/>
        <end position="70"/>
    </location>
</feature>
<dbReference type="Ensembl" id="ENSTNIT00000001448.1">
    <property type="protein sequence ID" value="ENSTNIP00000001721.1"/>
    <property type="gene ID" value="ENSTNIG00000000612.1"/>
</dbReference>
<evidence type="ECO:0000256" key="6">
    <source>
        <dbReference type="ARBA" id="ARBA00038096"/>
    </source>
</evidence>
<feature type="region of interest" description="Disordered" evidence="7">
    <location>
        <begin position="52"/>
        <end position="121"/>
    </location>
</feature>
<evidence type="ECO:0008006" key="10">
    <source>
        <dbReference type="Google" id="ProtNLM"/>
    </source>
</evidence>
<protein>
    <recommendedName>
        <fullName evidence="10">Sine oculis binding protein homolog</fullName>
    </recommendedName>
</protein>
<keyword evidence="2" id="KW-0677">Repeat</keyword>
<name>H3C0F5_TETNG</name>
<evidence type="ECO:0000256" key="7">
    <source>
        <dbReference type="SAM" id="MobiDB-lite"/>
    </source>
</evidence>
<evidence type="ECO:0000313" key="8">
    <source>
        <dbReference type="Ensembl" id="ENSTNIP00000001721.1"/>
    </source>
</evidence>
<keyword evidence="3" id="KW-0863">Zinc-finger</keyword>
<dbReference type="GO" id="GO:0005634">
    <property type="term" value="C:nucleus"/>
    <property type="evidence" value="ECO:0007669"/>
    <property type="project" value="TreeGrafter"/>
</dbReference>
<reference evidence="8" key="2">
    <citation type="submission" date="2025-08" db="UniProtKB">
        <authorList>
            <consortium name="Ensembl"/>
        </authorList>
    </citation>
    <scope>IDENTIFICATION</scope>
</reference>
<dbReference type="STRING" id="99883.ENSTNIP00000001721"/>
<evidence type="ECO:0000256" key="5">
    <source>
        <dbReference type="ARBA" id="ARBA00037245"/>
    </source>
</evidence>
<comment type="similarity">
    <text evidence="6">Belongs to the SOBP family.</text>
</comment>
<keyword evidence="4" id="KW-0862">Zinc</keyword>
<evidence type="ECO:0000256" key="1">
    <source>
        <dbReference type="ARBA" id="ARBA00022723"/>
    </source>
</evidence>
<dbReference type="InParanoid" id="H3C0F5"/>
<evidence type="ECO:0000256" key="4">
    <source>
        <dbReference type="ARBA" id="ARBA00022833"/>
    </source>
</evidence>
<keyword evidence="1" id="KW-0479">Metal-binding</keyword>
<dbReference type="InterPro" id="IPR026092">
    <property type="entry name" value="RAI2/SOBP"/>
</dbReference>
<sequence length="121" mass="13470">WQSFAENTMNELLGWYGYDKVELRDSDNLDLGETPQHISVLKDSLLWNANVNRERDASPDRANSSQSFPASRNGIPEPLTRASSSTPSTKEHGNLPIVVPMIPPPLIKPPAGREHTLPEKK</sequence>
<evidence type="ECO:0000256" key="3">
    <source>
        <dbReference type="ARBA" id="ARBA00022771"/>
    </source>
</evidence>
<dbReference type="GO" id="GO:0008270">
    <property type="term" value="F:zinc ion binding"/>
    <property type="evidence" value="ECO:0007669"/>
    <property type="project" value="UniProtKB-KW"/>
</dbReference>
<dbReference type="PANTHER" id="PTHR23186:SF2">
    <property type="entry name" value="SINE OCULIS-BINDING PROTEIN HOMOLOG"/>
    <property type="match status" value="1"/>
</dbReference>
<dbReference type="HOGENOM" id="CLU_146791_0_0_1"/>
<comment type="function">
    <text evidence="5">Implicated in development of the cochlea.</text>
</comment>
<dbReference type="AlphaFoldDB" id="H3C0F5"/>
<reference evidence="9" key="1">
    <citation type="journal article" date="2004" name="Nature">
        <title>Genome duplication in the teleost fish Tetraodon nigroviridis reveals the early vertebrate proto-karyotype.</title>
        <authorList>
            <person name="Jaillon O."/>
            <person name="Aury J.-M."/>
            <person name="Brunet F."/>
            <person name="Petit J.-L."/>
            <person name="Stange-Thomann N."/>
            <person name="Mauceli E."/>
            <person name="Bouneau L."/>
            <person name="Fischer C."/>
            <person name="Ozouf-Costaz C."/>
            <person name="Bernot A."/>
            <person name="Nicaud S."/>
            <person name="Jaffe D."/>
            <person name="Fisher S."/>
            <person name="Lutfalla G."/>
            <person name="Dossat C."/>
            <person name="Segurens B."/>
            <person name="Dasilva C."/>
            <person name="Salanoubat M."/>
            <person name="Levy M."/>
            <person name="Boudet N."/>
            <person name="Castellano S."/>
            <person name="Anthouard V."/>
            <person name="Jubin C."/>
            <person name="Castelli V."/>
            <person name="Katinka M."/>
            <person name="Vacherie B."/>
            <person name="Biemont C."/>
            <person name="Skalli Z."/>
            <person name="Cattolico L."/>
            <person name="Poulain J."/>
            <person name="De Berardinis V."/>
            <person name="Cruaud C."/>
            <person name="Duprat S."/>
            <person name="Brottier P."/>
            <person name="Coutanceau J.-P."/>
            <person name="Gouzy J."/>
            <person name="Parra G."/>
            <person name="Lardier G."/>
            <person name="Chapple C."/>
            <person name="McKernan K.J."/>
            <person name="McEwan P."/>
            <person name="Bosak S."/>
            <person name="Kellis M."/>
            <person name="Volff J.-N."/>
            <person name="Guigo R."/>
            <person name="Zody M.C."/>
            <person name="Mesirov J."/>
            <person name="Lindblad-Toh K."/>
            <person name="Birren B."/>
            <person name="Nusbaum C."/>
            <person name="Kahn D."/>
            <person name="Robinson-Rechavi M."/>
            <person name="Laudet V."/>
            <person name="Schachter V."/>
            <person name="Quetier F."/>
            <person name="Saurin W."/>
            <person name="Scarpelli C."/>
            <person name="Wincker P."/>
            <person name="Lander E.S."/>
            <person name="Weissenbach J."/>
            <person name="Roest Crollius H."/>
        </authorList>
    </citation>
    <scope>NUCLEOTIDE SEQUENCE [LARGE SCALE GENOMIC DNA]</scope>
</reference>
<proteinExistence type="inferred from homology"/>
<dbReference type="Proteomes" id="UP000007303">
    <property type="component" value="Unassembled WGS sequence"/>
</dbReference>
<accession>H3C0F5</accession>
<dbReference type="GeneTree" id="ENSGT00940000154164"/>